<name>A0ABT2VWJ1_9FLAO</name>
<dbReference type="Proteomes" id="UP001208114">
    <property type="component" value="Unassembled WGS sequence"/>
</dbReference>
<sequence>MPNLVQELNSLDFSVYIGGPLQAAVKAQHDASISQVNFIKEVGFLPGTTTGTGANAVTTPSQLRYVDFNYEKSIPNPDFGKTLEQLKAEGKVDASATQIPATVNVSAFMKSAVNLKVPFLTMLTVPAIRIDEITIDFNAKLNSVETQNVSSEFSGSASISAKFWKVKFNASASYKKTTSSTSTTEKTYTLGVHVRAVNDELPAGLSRIMDMLEDSIAAV</sequence>
<dbReference type="RefSeq" id="WP_262990272.1">
    <property type="nucleotide sequence ID" value="NZ_JAOTEN010000002.1"/>
</dbReference>
<dbReference type="InterPro" id="IPR024510">
    <property type="entry name" value="DUF2589"/>
</dbReference>
<evidence type="ECO:0000313" key="1">
    <source>
        <dbReference type="EMBL" id="MCU7614366.1"/>
    </source>
</evidence>
<protein>
    <submittedName>
        <fullName evidence="1">DUF2589 domain-containing protein</fullName>
    </submittedName>
</protein>
<evidence type="ECO:0000313" key="2">
    <source>
        <dbReference type="Proteomes" id="UP001208114"/>
    </source>
</evidence>
<gene>
    <name evidence="1" type="ORF">N0B16_07940</name>
</gene>
<dbReference type="EMBL" id="JAOTEN010000002">
    <property type="protein sequence ID" value="MCU7614366.1"/>
    <property type="molecule type" value="Genomic_DNA"/>
</dbReference>
<proteinExistence type="predicted"/>
<accession>A0ABT2VWJ1</accession>
<keyword evidence="2" id="KW-1185">Reference proteome</keyword>
<reference evidence="2" key="1">
    <citation type="submission" date="2023-07" db="EMBL/GenBank/DDBJ databases">
        <title>Chryseobacterium sp. GMJ5 Genome sequencing and assembly.</title>
        <authorList>
            <person name="Jung Y."/>
        </authorList>
    </citation>
    <scope>NUCLEOTIDE SEQUENCE [LARGE SCALE GENOMIC DNA]</scope>
    <source>
        <strain evidence="2">GMJ5</strain>
    </source>
</reference>
<comment type="caution">
    <text evidence="1">The sequence shown here is derived from an EMBL/GenBank/DDBJ whole genome shotgun (WGS) entry which is preliminary data.</text>
</comment>
<organism evidence="1 2">
    <name type="scientific">Chryseobacterium gilvum</name>
    <dbReference type="NCBI Taxonomy" id="2976534"/>
    <lineage>
        <taxon>Bacteria</taxon>
        <taxon>Pseudomonadati</taxon>
        <taxon>Bacteroidota</taxon>
        <taxon>Flavobacteriia</taxon>
        <taxon>Flavobacteriales</taxon>
        <taxon>Weeksellaceae</taxon>
        <taxon>Chryseobacterium group</taxon>
        <taxon>Chryseobacterium</taxon>
    </lineage>
</organism>
<dbReference type="Pfam" id="PF11655">
    <property type="entry name" value="DUF2589"/>
    <property type="match status" value="1"/>
</dbReference>